<evidence type="ECO:0000313" key="2">
    <source>
        <dbReference type="Proteomes" id="UP000218287"/>
    </source>
</evidence>
<name>A0A1Z4GDW0_9CYAN</name>
<accession>A0A1Z4GDW0</accession>
<dbReference type="EMBL" id="AP018174">
    <property type="protein sequence ID" value="BAY15701.1"/>
    <property type="molecule type" value="Genomic_DNA"/>
</dbReference>
<proteinExistence type="predicted"/>
<protein>
    <submittedName>
        <fullName evidence="1">Uncharacterized protein</fullName>
    </submittedName>
</protein>
<evidence type="ECO:0000313" key="1">
    <source>
        <dbReference type="EMBL" id="BAY15701.1"/>
    </source>
</evidence>
<dbReference type="Proteomes" id="UP000218287">
    <property type="component" value="Chromosome"/>
</dbReference>
<dbReference type="OrthoDB" id="517543at2"/>
<sequence length="76" mass="8439">MINEILNLQIITTAGMSIQESEYLIKQLECAELAKSAFAEGKLSLLDYCDILQLCEVNVDEYLTQIETNLNAAGIL</sequence>
<keyword evidence="2" id="KW-1185">Reference proteome</keyword>
<organism evidence="1 2">
    <name type="scientific">Anabaenopsis circularis NIES-21</name>
    <dbReference type="NCBI Taxonomy" id="1085406"/>
    <lineage>
        <taxon>Bacteria</taxon>
        <taxon>Bacillati</taxon>
        <taxon>Cyanobacteriota</taxon>
        <taxon>Cyanophyceae</taxon>
        <taxon>Nostocales</taxon>
        <taxon>Nodulariaceae</taxon>
        <taxon>Anabaenopsis</taxon>
    </lineage>
</organism>
<dbReference type="AlphaFoldDB" id="A0A1Z4GDW0"/>
<reference evidence="1 2" key="1">
    <citation type="submission" date="2017-06" db="EMBL/GenBank/DDBJ databases">
        <title>Genome sequencing of cyanobaciteial culture collection at National Institute for Environmental Studies (NIES).</title>
        <authorList>
            <person name="Hirose Y."/>
            <person name="Shimura Y."/>
            <person name="Fujisawa T."/>
            <person name="Nakamura Y."/>
            <person name="Kawachi M."/>
        </authorList>
    </citation>
    <scope>NUCLEOTIDE SEQUENCE [LARGE SCALE GENOMIC DNA]</scope>
    <source>
        <strain evidence="1 2">NIES-21</strain>
    </source>
</reference>
<gene>
    <name evidence="1" type="ORF">NIES21_15200</name>
</gene>